<evidence type="ECO:0000313" key="3">
    <source>
        <dbReference type="Proteomes" id="UP001058533"/>
    </source>
</evidence>
<dbReference type="EMBL" id="CP101740">
    <property type="protein sequence ID" value="UUL82574.1"/>
    <property type="molecule type" value="Genomic_DNA"/>
</dbReference>
<evidence type="ECO:0008006" key="4">
    <source>
        <dbReference type="Google" id="ProtNLM"/>
    </source>
</evidence>
<sequence>MRKLTPEECEYISGGDTYPGIDSEVGDIVVTGSPPPYYTPPYYTPPSTPPYYPPYYPPYTPGTGVGTPPAPPPADAASHDVTFGNGLKESDLDITQKEALKDYKESIVRVGNWITSLPGNAQITLGDGNIVTGLELKEAWAKTDFVINPVGFKGYANAEGRGESNWNSGDPIVSMNIDVIDKYNDHTQDKRGTNFLVLHEIAHLTSDNRAHNIANTGQDPVRLAEMERFANDIARAVAVYYAGPNQAVPGIDYSANGPTLFIPQPPAPPPYYPPYYPPGVNIP</sequence>
<evidence type="ECO:0000313" key="2">
    <source>
        <dbReference type="EMBL" id="UUL82574.1"/>
    </source>
</evidence>
<feature type="region of interest" description="Disordered" evidence="1">
    <location>
        <begin position="63"/>
        <end position="86"/>
    </location>
</feature>
<protein>
    <recommendedName>
        <fullName evidence="4">Lysine-specific metallo-endopeptidase domain-containing protein</fullName>
    </recommendedName>
</protein>
<proteinExistence type="predicted"/>
<dbReference type="Proteomes" id="UP001058533">
    <property type="component" value="Chromosome"/>
</dbReference>
<reference evidence="2" key="1">
    <citation type="submission" date="2022-07" db="EMBL/GenBank/DDBJ databases">
        <title>Sphingomonas sp. nov., a novel bacterium isolated from the north slope of the Mount Everest.</title>
        <authorList>
            <person name="Cui X."/>
            <person name="Liu Y."/>
        </authorList>
    </citation>
    <scope>NUCLEOTIDE SEQUENCE</scope>
    <source>
        <strain evidence="2">S5-59</strain>
    </source>
</reference>
<name>A0ABY5LA15_9SPHN</name>
<keyword evidence="3" id="KW-1185">Reference proteome</keyword>
<gene>
    <name evidence="2" type="ORF">NMP03_15610</name>
</gene>
<organism evidence="2 3">
    <name type="scientific">Sphingomonas qomolangmaensis</name>
    <dbReference type="NCBI Taxonomy" id="2918765"/>
    <lineage>
        <taxon>Bacteria</taxon>
        <taxon>Pseudomonadati</taxon>
        <taxon>Pseudomonadota</taxon>
        <taxon>Alphaproteobacteria</taxon>
        <taxon>Sphingomonadales</taxon>
        <taxon>Sphingomonadaceae</taxon>
        <taxon>Sphingomonas</taxon>
    </lineage>
</organism>
<evidence type="ECO:0000256" key="1">
    <source>
        <dbReference type="SAM" id="MobiDB-lite"/>
    </source>
</evidence>
<accession>A0ABY5LA15</accession>
<dbReference type="RefSeq" id="WP_256506415.1">
    <property type="nucleotide sequence ID" value="NZ_CP101740.1"/>
</dbReference>